<sequence length="331" mass="36498">MMQFTLLTMACLSAASETCKPKLRVENFINPGPSLDMVSSLVIGSEAAMIVDLPLAVPQAVALADWVANTTDKPLVAVFSTHFHPDHYLSGDAFLARFPETKFYANSRAVALIENEVEQKIATWKSILGSDAVVDQPAIPIPYDFTFFTLPGDESDPIHLINPLVADTIDETLFWIPSISTLIAGDAVYSHTVHLWLADLLSPALSEAWLSTLDFVESLAPKRIIPGHSLTLRGFGPKIDLKYSRDYVKFFKDEIESKGEDFYTPEEIFKLIDNKFPGLLASKASTTSLTLLNITGEEFGRGGKRQVHYVDLAAFNSTAELKGWNLGIKDE</sequence>
<keyword evidence="2" id="KW-1185">Reference proteome</keyword>
<proteinExistence type="predicted"/>
<dbReference type="EMBL" id="CM046513">
    <property type="protein sequence ID" value="KAI8652846.1"/>
    <property type="molecule type" value="Genomic_DNA"/>
</dbReference>
<dbReference type="Proteomes" id="UP001065298">
    <property type="component" value="Chromosome 11"/>
</dbReference>
<protein>
    <submittedName>
        <fullName evidence="1">Uncharacterized protein</fullName>
    </submittedName>
</protein>
<evidence type="ECO:0000313" key="1">
    <source>
        <dbReference type="EMBL" id="KAI8652846.1"/>
    </source>
</evidence>
<organism evidence="1 2">
    <name type="scientific">Fusarium keratoplasticum</name>
    <dbReference type="NCBI Taxonomy" id="1328300"/>
    <lineage>
        <taxon>Eukaryota</taxon>
        <taxon>Fungi</taxon>
        <taxon>Dikarya</taxon>
        <taxon>Ascomycota</taxon>
        <taxon>Pezizomycotina</taxon>
        <taxon>Sordariomycetes</taxon>
        <taxon>Hypocreomycetidae</taxon>
        <taxon>Hypocreales</taxon>
        <taxon>Nectriaceae</taxon>
        <taxon>Fusarium</taxon>
        <taxon>Fusarium solani species complex</taxon>
    </lineage>
</organism>
<name>A0ACC0QGJ4_9HYPO</name>
<accession>A0ACC0QGJ4</accession>
<reference evidence="1" key="1">
    <citation type="submission" date="2022-06" db="EMBL/GenBank/DDBJ databases">
        <title>Fusarium solani species complex genomes reveal bases of compartmentalisation and animal pathogenesis.</title>
        <authorList>
            <person name="Tsai I.J."/>
        </authorList>
    </citation>
    <scope>NUCLEOTIDE SEQUENCE</scope>
    <source>
        <strain evidence="1">Fu6.1</strain>
    </source>
</reference>
<gene>
    <name evidence="1" type="ORF">NCS57_01350200</name>
</gene>
<evidence type="ECO:0000313" key="2">
    <source>
        <dbReference type="Proteomes" id="UP001065298"/>
    </source>
</evidence>
<comment type="caution">
    <text evidence="1">The sequence shown here is derived from an EMBL/GenBank/DDBJ whole genome shotgun (WGS) entry which is preliminary data.</text>
</comment>